<dbReference type="GO" id="GO:0003678">
    <property type="term" value="F:DNA helicase activity"/>
    <property type="evidence" value="ECO:0007669"/>
    <property type="project" value="InterPro"/>
</dbReference>
<protein>
    <recommendedName>
        <fullName evidence="6">UvrD-like helicase ATP-binding domain-containing protein</fullName>
    </recommendedName>
</protein>
<dbReference type="AlphaFoldDB" id="A0A1F6NWG4"/>
<dbReference type="PROSITE" id="PS51198">
    <property type="entry name" value="UVRD_HELICASE_ATP_BIND"/>
    <property type="match status" value="1"/>
</dbReference>
<organism evidence="7 8">
    <name type="scientific">Candidatus Magasanikbacteria bacterium RIFOXYC2_FULL_42_28</name>
    <dbReference type="NCBI Taxonomy" id="1798704"/>
    <lineage>
        <taxon>Bacteria</taxon>
        <taxon>Candidatus Magasanikiibacteriota</taxon>
    </lineage>
</organism>
<dbReference type="GO" id="GO:0005524">
    <property type="term" value="F:ATP binding"/>
    <property type="evidence" value="ECO:0007669"/>
    <property type="project" value="UniProtKB-UniRule"/>
</dbReference>
<evidence type="ECO:0000313" key="8">
    <source>
        <dbReference type="Proteomes" id="UP000177907"/>
    </source>
</evidence>
<dbReference type="STRING" id="1798704.A3J93_01970"/>
<dbReference type="GO" id="GO:0016787">
    <property type="term" value="F:hydrolase activity"/>
    <property type="evidence" value="ECO:0007669"/>
    <property type="project" value="UniProtKB-UniRule"/>
</dbReference>
<evidence type="ECO:0000313" key="7">
    <source>
        <dbReference type="EMBL" id="OGH88267.1"/>
    </source>
</evidence>
<feature type="domain" description="UvrD-like helicase ATP-binding" evidence="6">
    <location>
        <begin position="182"/>
        <end position="472"/>
    </location>
</feature>
<keyword evidence="3 5" id="KW-0347">Helicase</keyword>
<dbReference type="Gene3D" id="3.40.50.300">
    <property type="entry name" value="P-loop containing nucleotide triphosphate hydrolases"/>
    <property type="match status" value="2"/>
</dbReference>
<dbReference type="EMBL" id="MFQZ01000004">
    <property type="protein sequence ID" value="OGH88267.1"/>
    <property type="molecule type" value="Genomic_DNA"/>
</dbReference>
<keyword evidence="1 5" id="KW-0547">Nucleotide-binding</keyword>
<gene>
    <name evidence="7" type="ORF">A3J93_01970</name>
</gene>
<feature type="binding site" evidence="5">
    <location>
        <begin position="203"/>
        <end position="210"/>
    </location>
    <ligand>
        <name>ATP</name>
        <dbReference type="ChEBI" id="CHEBI:30616"/>
    </ligand>
</feature>
<dbReference type="InterPro" id="IPR014016">
    <property type="entry name" value="UvrD-like_ATP-bd"/>
</dbReference>
<keyword evidence="2 5" id="KW-0378">Hydrolase</keyword>
<proteinExistence type="predicted"/>
<dbReference type="InterPro" id="IPR000212">
    <property type="entry name" value="DNA_helicase_UvrD/REP"/>
</dbReference>
<dbReference type="SUPFAM" id="SSF52540">
    <property type="entry name" value="P-loop containing nucleoside triphosphate hydrolases"/>
    <property type="match status" value="1"/>
</dbReference>
<keyword evidence="4 5" id="KW-0067">ATP-binding</keyword>
<reference evidence="7 8" key="1">
    <citation type="journal article" date="2016" name="Nat. Commun.">
        <title>Thousands of microbial genomes shed light on interconnected biogeochemical processes in an aquifer system.</title>
        <authorList>
            <person name="Anantharaman K."/>
            <person name="Brown C.T."/>
            <person name="Hug L.A."/>
            <person name="Sharon I."/>
            <person name="Castelle C.J."/>
            <person name="Probst A.J."/>
            <person name="Thomas B.C."/>
            <person name="Singh A."/>
            <person name="Wilkins M.J."/>
            <person name="Karaoz U."/>
            <person name="Brodie E.L."/>
            <person name="Williams K.H."/>
            <person name="Hubbard S.S."/>
            <person name="Banfield J.F."/>
        </authorList>
    </citation>
    <scope>NUCLEOTIDE SEQUENCE [LARGE SCALE GENOMIC DNA]</scope>
</reference>
<dbReference type="InterPro" id="IPR027417">
    <property type="entry name" value="P-loop_NTPase"/>
</dbReference>
<name>A0A1F6NWG4_9BACT</name>
<sequence>MKEELKKQFLDKARTHVNHVREKITGDIARRETKGTVMKKTAQALHPGDAIAQYTIAAHNDVQIENLKQLYPSPYFTRCEFKINDETKTMYFGKFSFNDEKIYSWVTPAAALRFENPGTASYTRPDGSIQTGQLLSKDQYMIVDGKLKFLSTESTAVPRELIYQEHFTRQKPGFVLPEVIEQMEKAQDQIVRAPYPGPLVISGPAGSGKTTMALHRVAYLMQSPETTELFSADSILVLVQDVGTRDYFSHLLPELGIRGVEIITFAEWALRVLRLENYQIIIRPGQNEKEKNLYEFAKLTTLKKLPTDLKYNKNIFVLLTEIYQFYFDKIQLALFAKQKHERALDRFDLTILLHYHLKTFGEFTINKEYYEQSIRNTYRKKTKAFPAQYNLMIIDEFQNYLPEQLSLLKTCLNHRLESVVYVGDLAQQTQLGTIKNWGDIGETVETNRLVALQKVYRNTKQILLYIRALRYSVQIPIGIKDGQPVQEYICESAMEEITQIKKIITDASTGTIGILAEDKEYLTEFKKEFADNKRVHCLSRQEAQGVEFEIVCLVGISENYSNADNLPPELAVEIKKVERDLLYVALTRAMNELHVMGKIKLKNINN</sequence>
<accession>A0A1F6NWG4</accession>
<evidence type="ECO:0000259" key="6">
    <source>
        <dbReference type="PROSITE" id="PS51198"/>
    </source>
</evidence>
<dbReference type="Proteomes" id="UP000177907">
    <property type="component" value="Unassembled WGS sequence"/>
</dbReference>
<evidence type="ECO:0000256" key="1">
    <source>
        <dbReference type="ARBA" id="ARBA00022741"/>
    </source>
</evidence>
<evidence type="ECO:0000256" key="5">
    <source>
        <dbReference type="PROSITE-ProRule" id="PRU00560"/>
    </source>
</evidence>
<dbReference type="GO" id="GO:0003677">
    <property type="term" value="F:DNA binding"/>
    <property type="evidence" value="ECO:0007669"/>
    <property type="project" value="InterPro"/>
</dbReference>
<comment type="caution">
    <text evidence="7">The sequence shown here is derived from an EMBL/GenBank/DDBJ whole genome shotgun (WGS) entry which is preliminary data.</text>
</comment>
<evidence type="ECO:0000256" key="2">
    <source>
        <dbReference type="ARBA" id="ARBA00022801"/>
    </source>
</evidence>
<evidence type="ECO:0000256" key="3">
    <source>
        <dbReference type="ARBA" id="ARBA00022806"/>
    </source>
</evidence>
<dbReference type="PANTHER" id="PTHR11070">
    <property type="entry name" value="UVRD / RECB / PCRA DNA HELICASE FAMILY MEMBER"/>
    <property type="match status" value="1"/>
</dbReference>
<dbReference type="Pfam" id="PF00580">
    <property type="entry name" value="UvrD-helicase"/>
    <property type="match status" value="1"/>
</dbReference>
<evidence type="ECO:0000256" key="4">
    <source>
        <dbReference type="ARBA" id="ARBA00022840"/>
    </source>
</evidence>